<sequence length="68" mass="7550">MFAQSSCFHERTTEDCAELFSVSGSSQMSPEFSTKQLTIVATAWDQSEATGHSRWCPGRPAEITMFLT</sequence>
<reference evidence="2" key="1">
    <citation type="journal article" date="2023" name="Front. Plant Sci.">
        <title>Chromosomal-level genome assembly of Melastoma candidum provides insights into trichome evolution.</title>
        <authorList>
            <person name="Zhong Y."/>
            <person name="Wu W."/>
            <person name="Sun C."/>
            <person name="Zou P."/>
            <person name="Liu Y."/>
            <person name="Dai S."/>
            <person name="Zhou R."/>
        </authorList>
    </citation>
    <scope>NUCLEOTIDE SEQUENCE [LARGE SCALE GENOMIC DNA]</scope>
</reference>
<accession>A0ACB9LL59</accession>
<proteinExistence type="predicted"/>
<dbReference type="Proteomes" id="UP001057402">
    <property type="component" value="Chromosome 11"/>
</dbReference>
<evidence type="ECO:0000313" key="2">
    <source>
        <dbReference type="Proteomes" id="UP001057402"/>
    </source>
</evidence>
<protein>
    <submittedName>
        <fullName evidence="1">Uncharacterized protein</fullName>
    </submittedName>
</protein>
<organism evidence="1 2">
    <name type="scientific">Melastoma candidum</name>
    <dbReference type="NCBI Taxonomy" id="119954"/>
    <lineage>
        <taxon>Eukaryota</taxon>
        <taxon>Viridiplantae</taxon>
        <taxon>Streptophyta</taxon>
        <taxon>Embryophyta</taxon>
        <taxon>Tracheophyta</taxon>
        <taxon>Spermatophyta</taxon>
        <taxon>Magnoliopsida</taxon>
        <taxon>eudicotyledons</taxon>
        <taxon>Gunneridae</taxon>
        <taxon>Pentapetalae</taxon>
        <taxon>rosids</taxon>
        <taxon>malvids</taxon>
        <taxon>Myrtales</taxon>
        <taxon>Melastomataceae</taxon>
        <taxon>Melastomatoideae</taxon>
        <taxon>Melastomateae</taxon>
        <taxon>Melastoma</taxon>
    </lineage>
</organism>
<comment type="caution">
    <text evidence="1">The sequence shown here is derived from an EMBL/GenBank/DDBJ whole genome shotgun (WGS) entry which is preliminary data.</text>
</comment>
<name>A0ACB9LL59_9MYRT</name>
<evidence type="ECO:0000313" key="1">
    <source>
        <dbReference type="EMBL" id="KAI4312317.1"/>
    </source>
</evidence>
<keyword evidence="2" id="KW-1185">Reference proteome</keyword>
<dbReference type="EMBL" id="CM042890">
    <property type="protein sequence ID" value="KAI4312317.1"/>
    <property type="molecule type" value="Genomic_DNA"/>
</dbReference>
<gene>
    <name evidence="1" type="ORF">MLD38_037138</name>
</gene>